<evidence type="ECO:0000256" key="3">
    <source>
        <dbReference type="ARBA" id="ARBA00012954"/>
    </source>
</evidence>
<dbReference type="InterPro" id="IPR028357">
    <property type="entry name" value="UDPglc_DH_bac"/>
</dbReference>
<dbReference type="AlphaFoldDB" id="A0A132MFW5"/>
<evidence type="ECO:0000313" key="13">
    <source>
        <dbReference type="Proteomes" id="UP000243024"/>
    </source>
</evidence>
<protein>
    <recommendedName>
        <fullName evidence="3 7">UDP-glucose 6-dehydrogenase</fullName>
        <ecNumber evidence="3 7">1.1.1.22</ecNumber>
    </recommendedName>
</protein>
<feature type="binding site" evidence="9">
    <location>
        <position position="341"/>
    </location>
    <ligand>
        <name>substrate</name>
    </ligand>
</feature>
<dbReference type="SMART" id="SM00984">
    <property type="entry name" value="UDPG_MGDP_dh_C"/>
    <property type="match status" value="1"/>
</dbReference>
<evidence type="ECO:0000256" key="10">
    <source>
        <dbReference type="PIRSR" id="PIRSR500134-3"/>
    </source>
</evidence>
<dbReference type="InterPro" id="IPR014026">
    <property type="entry name" value="UDP-Glc/GDP-Man_DH_dimer"/>
</dbReference>
<feature type="binding site" evidence="10">
    <location>
        <position position="35"/>
    </location>
    <ligand>
        <name>NAD(+)</name>
        <dbReference type="ChEBI" id="CHEBI:57540"/>
    </ligand>
</feature>
<evidence type="ECO:0000256" key="4">
    <source>
        <dbReference type="ARBA" id="ARBA00023002"/>
    </source>
</evidence>
<dbReference type="SUPFAM" id="SSF51735">
    <property type="entry name" value="NAD(P)-binding Rossmann-fold domains"/>
    <property type="match status" value="1"/>
</dbReference>
<dbReference type="InterPro" id="IPR017476">
    <property type="entry name" value="UDP-Glc/GDP-Man"/>
</dbReference>
<dbReference type="GO" id="GO:0051287">
    <property type="term" value="F:NAD binding"/>
    <property type="evidence" value="ECO:0007669"/>
    <property type="project" value="InterPro"/>
</dbReference>
<feature type="binding site" evidence="10">
    <location>
        <position position="30"/>
    </location>
    <ligand>
        <name>NAD(+)</name>
        <dbReference type="ChEBI" id="CHEBI:57540"/>
    </ligand>
</feature>
<dbReference type="Gene3D" id="1.20.5.100">
    <property type="entry name" value="Cytochrome c1, transmembrane anchor, C-terminal"/>
    <property type="match status" value="1"/>
</dbReference>
<dbReference type="EMBL" id="JXBB01000010">
    <property type="protein sequence ID" value="OAR04859.1"/>
    <property type="molecule type" value="Genomic_DNA"/>
</dbReference>
<organism evidence="12 13">
    <name type="scientific">Hydrogenibacillus schlegelii</name>
    <name type="common">Bacillus schlegelii</name>
    <dbReference type="NCBI Taxonomy" id="1484"/>
    <lineage>
        <taxon>Bacteria</taxon>
        <taxon>Bacillati</taxon>
        <taxon>Bacillota</taxon>
        <taxon>Bacilli</taxon>
        <taxon>Bacillales</taxon>
        <taxon>Bacillales Family X. Incertae Sedis</taxon>
        <taxon>Hydrogenibacillus</taxon>
    </lineage>
</organism>
<dbReference type="GO" id="GO:0000271">
    <property type="term" value="P:polysaccharide biosynthetic process"/>
    <property type="evidence" value="ECO:0007669"/>
    <property type="project" value="InterPro"/>
</dbReference>
<comment type="catalytic activity">
    <reaction evidence="6 7">
        <text>UDP-alpha-D-glucose + 2 NAD(+) + H2O = UDP-alpha-D-glucuronate + 2 NADH + 3 H(+)</text>
        <dbReference type="Rhea" id="RHEA:23596"/>
        <dbReference type="ChEBI" id="CHEBI:15377"/>
        <dbReference type="ChEBI" id="CHEBI:15378"/>
        <dbReference type="ChEBI" id="CHEBI:57540"/>
        <dbReference type="ChEBI" id="CHEBI:57945"/>
        <dbReference type="ChEBI" id="CHEBI:58052"/>
        <dbReference type="ChEBI" id="CHEBI:58885"/>
        <dbReference type="EC" id="1.1.1.22"/>
    </reaction>
</comment>
<dbReference type="InterPro" id="IPR001732">
    <property type="entry name" value="UDP-Glc/GDP-Man_DH_N"/>
</dbReference>
<dbReference type="InterPro" id="IPR036220">
    <property type="entry name" value="UDP-Glc/GDP-Man_DH_C_sf"/>
</dbReference>
<evidence type="ECO:0000256" key="5">
    <source>
        <dbReference type="ARBA" id="ARBA00023027"/>
    </source>
</evidence>
<dbReference type="OrthoDB" id="9803238at2"/>
<dbReference type="InterPro" id="IPR014027">
    <property type="entry name" value="UDP-Glc/GDP-Man_DH_C"/>
</dbReference>
<name>A0A132MFW5_HYDSH</name>
<accession>A0A132MFW5</accession>
<comment type="pathway">
    <text evidence="1">Nucleotide-sugar biosynthesis; UDP-alpha-D-glucuronate biosynthesis; UDP-alpha-D-glucuronate from UDP-alpha-D-glucose: step 1/1.</text>
</comment>
<feature type="binding site" evidence="10">
    <location>
        <position position="84"/>
    </location>
    <ligand>
        <name>NAD(+)</name>
        <dbReference type="ChEBI" id="CHEBI:57540"/>
    </ligand>
</feature>
<reference evidence="12 13" key="1">
    <citation type="submission" date="2015-09" db="EMBL/GenBank/DDBJ databases">
        <title>Draft genome sequence of Hydrogenibacillus schlegelii DSM 2000.</title>
        <authorList>
            <person name="Hemp J."/>
        </authorList>
    </citation>
    <scope>NUCLEOTIDE SEQUENCE [LARGE SCALE GENOMIC DNA]</scope>
    <source>
        <strain evidence="12 13">MA 48</strain>
    </source>
</reference>
<dbReference type="SUPFAM" id="SSF52413">
    <property type="entry name" value="UDP-glucose/GDP-mannose dehydrogenase C-terminal domain"/>
    <property type="match status" value="1"/>
</dbReference>
<dbReference type="PIRSF" id="PIRSF500134">
    <property type="entry name" value="UDPglc_DH_bac"/>
    <property type="match status" value="1"/>
</dbReference>
<evidence type="ECO:0000313" key="12">
    <source>
        <dbReference type="EMBL" id="OAR04859.1"/>
    </source>
</evidence>
<dbReference type="GO" id="GO:0003979">
    <property type="term" value="F:UDP-glucose 6-dehydrogenase activity"/>
    <property type="evidence" value="ECO:0007669"/>
    <property type="project" value="UniProtKB-EC"/>
</dbReference>
<evidence type="ECO:0000256" key="7">
    <source>
        <dbReference type="PIRNR" id="PIRNR000124"/>
    </source>
</evidence>
<feature type="domain" description="UDP-glucose/GDP-mannose dehydrogenase C-terminal" evidence="11">
    <location>
        <begin position="334"/>
        <end position="440"/>
    </location>
</feature>
<dbReference type="Pfam" id="PF03721">
    <property type="entry name" value="UDPG_MGDP_dh_N"/>
    <property type="match status" value="1"/>
</dbReference>
<keyword evidence="13" id="KW-1185">Reference proteome</keyword>
<evidence type="ECO:0000259" key="11">
    <source>
        <dbReference type="SMART" id="SM00984"/>
    </source>
</evidence>
<evidence type="ECO:0000256" key="9">
    <source>
        <dbReference type="PIRSR" id="PIRSR500134-2"/>
    </source>
</evidence>
<dbReference type="Gene3D" id="3.40.50.720">
    <property type="entry name" value="NAD(P)-binding Rossmann-like Domain"/>
    <property type="match status" value="2"/>
</dbReference>
<keyword evidence="5 7" id="KW-0520">NAD</keyword>
<feature type="binding site" evidence="9">
    <location>
        <position position="225"/>
    </location>
    <ligand>
        <name>substrate</name>
    </ligand>
</feature>
<dbReference type="NCBIfam" id="TIGR03026">
    <property type="entry name" value="NDP-sugDHase"/>
    <property type="match status" value="1"/>
</dbReference>
<dbReference type="Proteomes" id="UP000243024">
    <property type="component" value="Unassembled WGS sequence"/>
</dbReference>
<evidence type="ECO:0000256" key="8">
    <source>
        <dbReference type="PIRSR" id="PIRSR500134-1"/>
    </source>
</evidence>
<feature type="binding site" evidence="9">
    <location>
        <begin position="270"/>
        <end position="274"/>
    </location>
    <ligand>
        <name>substrate</name>
    </ligand>
</feature>
<keyword evidence="4 7" id="KW-0560">Oxidoreductase</keyword>
<dbReference type="GO" id="GO:0006065">
    <property type="term" value="P:UDP-glucuronate biosynthetic process"/>
    <property type="evidence" value="ECO:0007669"/>
    <property type="project" value="UniProtKB-UniPathway"/>
</dbReference>
<dbReference type="Pfam" id="PF00984">
    <property type="entry name" value="UDPG_MGDP_dh"/>
    <property type="match status" value="1"/>
</dbReference>
<dbReference type="EC" id="1.1.1.22" evidence="3 7"/>
<sequence>MQIVIVGAGYVGLTTAVLLAHIGHHVTGVDIDRRKLELLRRGKSPIHEPGVEAMLARLGDRLSFTEDLKASVGEADVIMIAVGTPEKADGEADTRSVEAAARTIAEGMVSGRAYTVVVKSTVPIGTNRRVAHVIRRTLEARGTEATVWVASNPEFLREGMALYDSFYPDRIIVGVDDPEAAEVLRRMYRPLLERTFEPPDVVPRREEGGLPPFITTDPVSAELIKYAANAFLALKISFINEIAGLAEKVGADVIEVARGIGLDSRIGPRYLAAGLGWGGSCFPKDTAALLAVGREHRYEMPIVEAARRVNELQRERVVEKLQSALKGVRGRTVAVLGLAFKPNTDDVRESPSLAVLRRLVALGAHVRAHDPIAVPHAERALTEAERAEVTFVSDPYAAADGADALLLATEWAEYRRLDLPRLRGLMRTPVFLDGRNVYAPEAVRAAGLLYLGVGR</sequence>
<dbReference type="RefSeq" id="WP_066199542.1">
    <property type="nucleotide sequence ID" value="NZ_CBCSAS010000007.1"/>
</dbReference>
<dbReference type="PANTHER" id="PTHR43750:SF3">
    <property type="entry name" value="UDP-GLUCOSE 6-DEHYDROGENASE TUAD"/>
    <property type="match status" value="1"/>
</dbReference>
<dbReference type="UniPathway" id="UPA00038">
    <property type="reaction ID" value="UER00491"/>
</dbReference>
<dbReference type="Pfam" id="PF03720">
    <property type="entry name" value="UDPG_MGDP_dh_C"/>
    <property type="match status" value="1"/>
</dbReference>
<dbReference type="PANTHER" id="PTHR43750">
    <property type="entry name" value="UDP-GLUCOSE 6-DEHYDROGENASE TUAD"/>
    <property type="match status" value="1"/>
</dbReference>
<feature type="binding site" evidence="10">
    <location>
        <position position="121"/>
    </location>
    <ligand>
        <name>NAD(+)</name>
        <dbReference type="ChEBI" id="CHEBI:57540"/>
    </ligand>
</feature>
<comment type="similarity">
    <text evidence="2 7">Belongs to the UDP-glucose/GDP-mannose dehydrogenase family.</text>
</comment>
<feature type="binding site" evidence="10">
    <location>
        <position position="348"/>
    </location>
    <ligand>
        <name>NAD(+)</name>
        <dbReference type="ChEBI" id="CHEBI:57540"/>
    </ligand>
</feature>
<comment type="caution">
    <text evidence="12">The sequence shown here is derived from an EMBL/GenBank/DDBJ whole genome shotgun (WGS) entry which is preliminary data.</text>
</comment>
<evidence type="ECO:0000256" key="2">
    <source>
        <dbReference type="ARBA" id="ARBA00006601"/>
    </source>
</evidence>
<feature type="active site" description="Nucleophile" evidence="8">
    <location>
        <position position="281"/>
    </location>
</feature>
<proteinExistence type="inferred from homology"/>
<feature type="binding site" evidence="9">
    <location>
        <position position="278"/>
    </location>
    <ligand>
        <name>substrate</name>
    </ligand>
</feature>
<dbReference type="InterPro" id="IPR008927">
    <property type="entry name" value="6-PGluconate_DH-like_C_sf"/>
</dbReference>
<evidence type="ECO:0000256" key="1">
    <source>
        <dbReference type="ARBA" id="ARBA00004701"/>
    </source>
</evidence>
<feature type="binding site" evidence="9">
    <location>
        <begin position="155"/>
        <end position="158"/>
    </location>
    <ligand>
        <name>substrate</name>
    </ligand>
</feature>
<feature type="binding site" evidence="10">
    <location>
        <position position="158"/>
    </location>
    <ligand>
        <name>NAD(+)</name>
        <dbReference type="ChEBI" id="CHEBI:57540"/>
    </ligand>
</feature>
<dbReference type="PIRSF" id="PIRSF000124">
    <property type="entry name" value="UDPglc_GDPman_dh"/>
    <property type="match status" value="1"/>
</dbReference>
<dbReference type="STRING" id="1484.SA87_12360"/>
<evidence type="ECO:0000256" key="6">
    <source>
        <dbReference type="ARBA" id="ARBA00047473"/>
    </source>
</evidence>
<dbReference type="InterPro" id="IPR036291">
    <property type="entry name" value="NAD(P)-bd_dom_sf"/>
</dbReference>
<dbReference type="SUPFAM" id="SSF48179">
    <property type="entry name" value="6-phosphogluconate dehydrogenase C-terminal domain-like"/>
    <property type="match status" value="1"/>
</dbReference>
<gene>
    <name evidence="12" type="ORF">SA87_12360</name>
</gene>
<feature type="binding site" evidence="10">
    <location>
        <position position="284"/>
    </location>
    <ligand>
        <name>NAD(+)</name>
        <dbReference type="ChEBI" id="CHEBI:57540"/>
    </ligand>
</feature>